<protein>
    <submittedName>
        <fullName evidence="1">Uncharacterized protein</fullName>
    </submittedName>
</protein>
<accession>A0ABR9FY24</accession>
<name>A0ABR9FY24_9GAMM</name>
<dbReference type="RefSeq" id="WP_192538118.1">
    <property type="nucleotide sequence ID" value="NZ_RRZB01000018.1"/>
</dbReference>
<gene>
    <name evidence="1" type="ORF">EI547_08780</name>
</gene>
<dbReference type="EMBL" id="RRZB01000018">
    <property type="protein sequence ID" value="MBE0463549.1"/>
    <property type="molecule type" value="Genomic_DNA"/>
</dbReference>
<comment type="caution">
    <text evidence="1">The sequence shown here is derived from an EMBL/GenBank/DDBJ whole genome shotgun (WGS) entry which is preliminary data.</text>
</comment>
<evidence type="ECO:0000313" key="2">
    <source>
        <dbReference type="Proteomes" id="UP001645038"/>
    </source>
</evidence>
<sequence length="55" mass="6310">MNTEQSTPSPFAQQALEAMKQAVHKEMDRKKRLGHYAVIWKDGKPVKIGEDISER</sequence>
<keyword evidence="2" id="KW-1185">Reference proteome</keyword>
<evidence type="ECO:0000313" key="1">
    <source>
        <dbReference type="EMBL" id="MBE0463549.1"/>
    </source>
</evidence>
<reference evidence="1 2" key="1">
    <citation type="submission" date="2020-07" db="EMBL/GenBank/DDBJ databases">
        <title>Halophilic bacteria isolated from french cheeses.</title>
        <authorList>
            <person name="Kothe C.I."/>
            <person name="Farah-Kraiem B."/>
            <person name="Renault P."/>
            <person name="Dridi B."/>
        </authorList>
    </citation>
    <scope>NUCLEOTIDE SEQUENCE [LARGE SCALE GENOMIC DNA]</scope>
    <source>
        <strain evidence="1 2">FME20</strain>
    </source>
</reference>
<dbReference type="Proteomes" id="UP001645038">
    <property type="component" value="Unassembled WGS sequence"/>
</dbReference>
<organism evidence="1 2">
    <name type="scientific">Halomonas colorata</name>
    <dbReference type="NCBI Taxonomy" id="2742615"/>
    <lineage>
        <taxon>Bacteria</taxon>
        <taxon>Pseudomonadati</taxon>
        <taxon>Pseudomonadota</taxon>
        <taxon>Gammaproteobacteria</taxon>
        <taxon>Oceanospirillales</taxon>
        <taxon>Halomonadaceae</taxon>
        <taxon>Halomonas</taxon>
    </lineage>
</organism>
<proteinExistence type="predicted"/>